<dbReference type="GO" id="GO:0046470">
    <property type="term" value="P:phosphatidylcholine metabolic process"/>
    <property type="evidence" value="ECO:0007669"/>
    <property type="project" value="InterPro"/>
</dbReference>
<dbReference type="PANTHER" id="PTHR14226">
    <property type="entry name" value="NEUROPATHY TARGET ESTERASE/SWISS CHEESE D.MELANOGASTER"/>
    <property type="match status" value="1"/>
</dbReference>
<evidence type="ECO:0000259" key="6">
    <source>
        <dbReference type="PROSITE" id="PS51635"/>
    </source>
</evidence>
<dbReference type="Proteomes" id="UP000230750">
    <property type="component" value="Unassembled WGS sequence"/>
</dbReference>
<dbReference type="PANTHER" id="PTHR14226:SF29">
    <property type="entry name" value="NEUROPATHY TARGET ESTERASE SWS"/>
    <property type="match status" value="1"/>
</dbReference>
<proteinExistence type="inferred from homology"/>
<dbReference type="Gene3D" id="3.40.1090.10">
    <property type="entry name" value="Cytosolic phospholipase A2 catalytic domain"/>
    <property type="match status" value="1"/>
</dbReference>
<dbReference type="SUPFAM" id="SSF52151">
    <property type="entry name" value="FabD/lysophospholipase-like"/>
    <property type="match status" value="1"/>
</dbReference>
<keyword evidence="3" id="KW-0442">Lipid degradation</keyword>
<evidence type="ECO:0000256" key="4">
    <source>
        <dbReference type="ARBA" id="ARBA00023098"/>
    </source>
</evidence>
<dbReference type="PROSITE" id="PS01237">
    <property type="entry name" value="UPF0028"/>
    <property type="match status" value="1"/>
</dbReference>
<dbReference type="Pfam" id="PF01734">
    <property type="entry name" value="Patatin"/>
    <property type="match status" value="1"/>
</dbReference>
<evidence type="ECO:0000256" key="3">
    <source>
        <dbReference type="ARBA" id="ARBA00022963"/>
    </source>
</evidence>
<evidence type="ECO:0000313" key="8">
    <source>
        <dbReference type="Proteomes" id="UP000230750"/>
    </source>
</evidence>
<dbReference type="STRING" id="307972.A0A2G8JLC1"/>
<evidence type="ECO:0000313" key="7">
    <source>
        <dbReference type="EMBL" id="PIK36554.1"/>
    </source>
</evidence>
<keyword evidence="4" id="KW-0443">Lipid metabolism</keyword>
<evidence type="ECO:0000256" key="5">
    <source>
        <dbReference type="PROSITE-ProRule" id="PRU01161"/>
    </source>
</evidence>
<dbReference type="InterPro" id="IPR050301">
    <property type="entry name" value="NTE"/>
</dbReference>
<dbReference type="PROSITE" id="PS51635">
    <property type="entry name" value="PNPLA"/>
    <property type="match status" value="1"/>
</dbReference>
<feature type="domain" description="PNPLA" evidence="6">
    <location>
        <begin position="35"/>
        <end position="177"/>
    </location>
</feature>
<keyword evidence="8" id="KW-1185">Reference proteome</keyword>
<dbReference type="GO" id="GO:0016042">
    <property type="term" value="P:lipid catabolic process"/>
    <property type="evidence" value="ECO:0007669"/>
    <property type="project" value="UniProtKB-KW"/>
</dbReference>
<sequence length="177" mass="19459">MFVEKDVSDEGLPDGTLTPDFYRLARYITGQSVGLVLGGGGARGLAHVGVIETMDKEKVDIDMVGGTSMGAFVGASYCMSTNVEELKQQAALFCKGMNSWWKYLDFALPYVACTSGFYFNKLLKQTFEEATLRRSMDSLFQYYHGYYSFREGGQYVRAIVAVCQGKHVPCSSGAAIV</sequence>
<protein>
    <submittedName>
        <fullName evidence="7">Protein Swiss cheese</fullName>
    </submittedName>
</protein>
<dbReference type="InterPro" id="IPR016035">
    <property type="entry name" value="Acyl_Trfase/lysoPLipase"/>
</dbReference>
<organism evidence="7 8">
    <name type="scientific">Stichopus japonicus</name>
    <name type="common">Sea cucumber</name>
    <dbReference type="NCBI Taxonomy" id="307972"/>
    <lineage>
        <taxon>Eukaryota</taxon>
        <taxon>Metazoa</taxon>
        <taxon>Echinodermata</taxon>
        <taxon>Eleutherozoa</taxon>
        <taxon>Echinozoa</taxon>
        <taxon>Holothuroidea</taxon>
        <taxon>Aspidochirotacea</taxon>
        <taxon>Aspidochirotida</taxon>
        <taxon>Stichopodidae</taxon>
        <taxon>Apostichopus</taxon>
    </lineage>
</organism>
<comment type="caution">
    <text evidence="5">Lacks conserved residue(s) required for the propagation of feature annotation.</text>
</comment>
<dbReference type="InterPro" id="IPR002641">
    <property type="entry name" value="PNPLA_dom"/>
</dbReference>
<comment type="similarity">
    <text evidence="1">Belongs to the NTE family.</text>
</comment>
<dbReference type="InterPro" id="IPR001423">
    <property type="entry name" value="LysoPLipase_patatin_CS"/>
</dbReference>
<comment type="caution">
    <text evidence="7">The sequence shown here is derived from an EMBL/GenBank/DDBJ whole genome shotgun (WGS) entry which is preliminary data.</text>
</comment>
<gene>
    <name evidence="7" type="ORF">BSL78_26614</name>
</gene>
<keyword evidence="2" id="KW-0378">Hydrolase</keyword>
<evidence type="ECO:0000256" key="2">
    <source>
        <dbReference type="ARBA" id="ARBA00022801"/>
    </source>
</evidence>
<dbReference type="EMBL" id="MRZV01001656">
    <property type="protein sequence ID" value="PIK36554.1"/>
    <property type="molecule type" value="Genomic_DNA"/>
</dbReference>
<accession>A0A2G8JLC1</accession>
<feature type="short sequence motif" description="GXSXG" evidence="5">
    <location>
        <begin position="66"/>
        <end position="70"/>
    </location>
</feature>
<evidence type="ECO:0000256" key="1">
    <source>
        <dbReference type="ARBA" id="ARBA00006636"/>
    </source>
</evidence>
<dbReference type="OrthoDB" id="421051at2759"/>
<reference evidence="7 8" key="1">
    <citation type="journal article" date="2017" name="PLoS Biol.">
        <title>The sea cucumber genome provides insights into morphological evolution and visceral regeneration.</title>
        <authorList>
            <person name="Zhang X."/>
            <person name="Sun L."/>
            <person name="Yuan J."/>
            <person name="Sun Y."/>
            <person name="Gao Y."/>
            <person name="Zhang L."/>
            <person name="Li S."/>
            <person name="Dai H."/>
            <person name="Hamel J.F."/>
            <person name="Liu C."/>
            <person name="Yu Y."/>
            <person name="Liu S."/>
            <person name="Lin W."/>
            <person name="Guo K."/>
            <person name="Jin S."/>
            <person name="Xu P."/>
            <person name="Storey K.B."/>
            <person name="Huan P."/>
            <person name="Zhang T."/>
            <person name="Zhou Y."/>
            <person name="Zhang J."/>
            <person name="Lin C."/>
            <person name="Li X."/>
            <person name="Xing L."/>
            <person name="Huo D."/>
            <person name="Sun M."/>
            <person name="Wang L."/>
            <person name="Mercier A."/>
            <person name="Li F."/>
            <person name="Yang H."/>
            <person name="Xiang J."/>
        </authorList>
    </citation>
    <scope>NUCLEOTIDE SEQUENCE [LARGE SCALE GENOMIC DNA]</scope>
    <source>
        <strain evidence="7">Shaxun</strain>
        <tissue evidence="7">Muscle</tissue>
    </source>
</reference>
<dbReference type="GO" id="GO:0004622">
    <property type="term" value="F:phosphatidylcholine lysophospholipase activity"/>
    <property type="evidence" value="ECO:0007669"/>
    <property type="project" value="InterPro"/>
</dbReference>
<name>A0A2G8JLC1_STIJA</name>
<feature type="short sequence motif" description="GXGXXG" evidence="5">
    <location>
        <begin position="39"/>
        <end position="44"/>
    </location>
</feature>
<dbReference type="AlphaFoldDB" id="A0A2G8JLC1"/>